<dbReference type="GO" id="GO:0005886">
    <property type="term" value="C:plasma membrane"/>
    <property type="evidence" value="ECO:0007669"/>
    <property type="project" value="UniProtKB-SubCell"/>
</dbReference>
<feature type="domain" description="EGF-like" evidence="14">
    <location>
        <begin position="366"/>
        <end position="404"/>
    </location>
</feature>
<dbReference type="InterPro" id="IPR009030">
    <property type="entry name" value="Growth_fac_rcpt_cys_sf"/>
</dbReference>
<dbReference type="Gene3D" id="2.60.220.50">
    <property type="match status" value="1"/>
</dbReference>
<dbReference type="InterPro" id="IPR018097">
    <property type="entry name" value="EGF_Ca-bd_CS"/>
</dbReference>
<feature type="domain" description="EGF-like" evidence="14">
    <location>
        <begin position="513"/>
        <end position="551"/>
    </location>
</feature>
<feature type="domain" description="Ig-like" evidence="16">
    <location>
        <begin position="884"/>
        <end position="995"/>
    </location>
</feature>
<evidence type="ECO:0000256" key="3">
    <source>
        <dbReference type="ARBA" id="ARBA00022536"/>
    </source>
</evidence>
<dbReference type="InterPro" id="IPR013783">
    <property type="entry name" value="Ig-like_fold"/>
</dbReference>
<dbReference type="Gene3D" id="2.60.40.10">
    <property type="entry name" value="Immunoglobulins"/>
    <property type="match status" value="1"/>
</dbReference>
<evidence type="ECO:0000259" key="13">
    <source>
        <dbReference type="PROSITE" id="PS50024"/>
    </source>
</evidence>
<evidence type="ECO:0000256" key="12">
    <source>
        <dbReference type="SAM" id="SignalP"/>
    </source>
</evidence>
<evidence type="ECO:0000256" key="1">
    <source>
        <dbReference type="ARBA" id="ARBA00004651"/>
    </source>
</evidence>
<keyword evidence="9" id="KW-1015">Disulfide bond</keyword>
<dbReference type="PROSITE" id="PS00010">
    <property type="entry name" value="ASX_HYDROXYL"/>
    <property type="match status" value="11"/>
</dbReference>
<protein>
    <submittedName>
        <fullName evidence="17">Uncharacterized protein</fullName>
    </submittedName>
</protein>
<evidence type="ECO:0000256" key="2">
    <source>
        <dbReference type="ARBA" id="ARBA00022475"/>
    </source>
</evidence>
<dbReference type="InterPro" id="IPR046338">
    <property type="entry name" value="GAIN_dom_sf"/>
</dbReference>
<reference evidence="18" key="1">
    <citation type="submission" date="2013-03" db="EMBL/GenBank/DDBJ databases">
        <authorList>
            <person name="Jeffery W."/>
            <person name="Warren W."/>
            <person name="Wilson R.K."/>
        </authorList>
    </citation>
    <scope>NUCLEOTIDE SEQUENCE</scope>
    <source>
        <strain evidence="18">female</strain>
    </source>
</reference>
<dbReference type="PANTHER" id="PTHR24050">
    <property type="entry name" value="PA14 DOMAIN-CONTAINING PROTEIN"/>
    <property type="match status" value="1"/>
</dbReference>
<comment type="caution">
    <text evidence="11">Lacks conserved residue(s) required for the propagation of feature annotation.</text>
</comment>
<dbReference type="Pfam" id="PF07645">
    <property type="entry name" value="EGF_CA"/>
    <property type="match status" value="11"/>
</dbReference>
<dbReference type="PROSITE" id="PS50835">
    <property type="entry name" value="IG_LIKE"/>
    <property type="match status" value="1"/>
</dbReference>
<dbReference type="GO" id="GO:0005576">
    <property type="term" value="C:extracellular region"/>
    <property type="evidence" value="ECO:0007669"/>
    <property type="project" value="UniProtKB-SubCell"/>
</dbReference>
<dbReference type="Pfam" id="PF25387">
    <property type="entry name" value="ADGRF3_N"/>
    <property type="match status" value="2"/>
</dbReference>
<feature type="domain" description="SEA" evidence="13">
    <location>
        <begin position="807"/>
        <end position="929"/>
    </location>
</feature>
<dbReference type="PROSITE" id="PS50024">
    <property type="entry name" value="SEA"/>
    <property type="match status" value="1"/>
</dbReference>
<dbReference type="Bgee" id="ENSAMXG00000010096">
    <property type="expression patterns" value="Expressed in pharyngeal gill and 6 other cell types or tissues"/>
</dbReference>
<dbReference type="InterPro" id="IPR001881">
    <property type="entry name" value="EGF-like_Ca-bd_dom"/>
</dbReference>
<dbReference type="PROSITE" id="PS50026">
    <property type="entry name" value="EGF_3"/>
    <property type="match status" value="11"/>
</dbReference>
<keyword evidence="4" id="KW-0812">Transmembrane</keyword>
<dbReference type="InterPro" id="IPR049883">
    <property type="entry name" value="NOTCH1_EGF-like"/>
</dbReference>
<dbReference type="GO" id="GO:0030855">
    <property type="term" value="P:epithelial cell differentiation"/>
    <property type="evidence" value="ECO:0007669"/>
    <property type="project" value="UniProtKB-ARBA"/>
</dbReference>
<reference evidence="17" key="3">
    <citation type="submission" date="2025-08" db="UniProtKB">
        <authorList>
            <consortium name="Ensembl"/>
        </authorList>
    </citation>
    <scope>IDENTIFICATION</scope>
</reference>
<keyword evidence="8" id="KW-0472">Membrane</keyword>
<proteinExistence type="predicted"/>
<feature type="signal peptide" evidence="12">
    <location>
        <begin position="1"/>
        <end position="22"/>
    </location>
</feature>
<dbReference type="FunFam" id="2.10.25.10:FF:000005">
    <property type="entry name" value="Fibrillin 2"/>
    <property type="match status" value="1"/>
</dbReference>
<dbReference type="Proteomes" id="UP000018467">
    <property type="component" value="Unassembled WGS sequence"/>
</dbReference>
<feature type="domain" description="GAIN-B" evidence="15">
    <location>
        <begin position="1264"/>
        <end position="1419"/>
    </location>
</feature>
<dbReference type="InterPro" id="IPR057400">
    <property type="entry name" value="ADGRF3/5_N"/>
</dbReference>
<dbReference type="SMART" id="SM00181">
    <property type="entry name" value="EGF"/>
    <property type="match status" value="12"/>
</dbReference>
<evidence type="ECO:0000259" key="14">
    <source>
        <dbReference type="PROSITE" id="PS50026"/>
    </source>
</evidence>
<dbReference type="Pfam" id="PF01390">
    <property type="entry name" value="SEA"/>
    <property type="match status" value="1"/>
</dbReference>
<accession>W5KS10</accession>
<keyword evidence="7" id="KW-1133">Transmembrane helix</keyword>
<evidence type="ECO:0000256" key="4">
    <source>
        <dbReference type="ARBA" id="ARBA00022692"/>
    </source>
</evidence>
<dbReference type="PROSITE" id="PS01187">
    <property type="entry name" value="EGF_CA"/>
    <property type="match status" value="3"/>
</dbReference>
<feature type="domain" description="EGF-like" evidence="14">
    <location>
        <begin position="660"/>
        <end position="698"/>
    </location>
</feature>
<comment type="subcellular location">
    <subcellularLocation>
        <location evidence="1">Cell membrane</location>
        <topology evidence="1">Multi-pass membrane protein</topology>
    </subcellularLocation>
</comment>
<dbReference type="GeneTree" id="ENSGT00940000164218"/>
<dbReference type="SUPFAM" id="SSF57184">
    <property type="entry name" value="Growth factor receptor domain"/>
    <property type="match status" value="1"/>
</dbReference>
<dbReference type="STRING" id="7994.ENSAMXP00000010372"/>
<feature type="domain" description="EGF-like" evidence="14">
    <location>
        <begin position="562"/>
        <end position="600"/>
    </location>
</feature>
<feature type="domain" description="EGF-like" evidence="14">
    <location>
        <begin position="464"/>
        <end position="502"/>
    </location>
</feature>
<reference evidence="17" key="4">
    <citation type="submission" date="2025-09" db="UniProtKB">
        <authorList>
            <consortium name="Ensembl"/>
        </authorList>
    </citation>
    <scope>IDENTIFICATION</scope>
</reference>
<dbReference type="PROSITE" id="PS50221">
    <property type="entry name" value="GAIN_B"/>
    <property type="match status" value="1"/>
</dbReference>
<feature type="domain" description="EGF-like" evidence="14">
    <location>
        <begin position="709"/>
        <end position="747"/>
    </location>
</feature>
<evidence type="ECO:0000256" key="6">
    <source>
        <dbReference type="ARBA" id="ARBA00022737"/>
    </source>
</evidence>
<dbReference type="Gene3D" id="2.10.25.10">
    <property type="entry name" value="Laminin"/>
    <property type="match status" value="11"/>
</dbReference>
<dbReference type="HOGENOM" id="CLU_945027_0_0_1"/>
<dbReference type="InterPro" id="IPR000742">
    <property type="entry name" value="EGF"/>
</dbReference>
<dbReference type="SMART" id="SM00179">
    <property type="entry name" value="EGF_CA"/>
    <property type="match status" value="11"/>
</dbReference>
<keyword evidence="3 11" id="KW-0245">EGF-like domain</keyword>
<evidence type="ECO:0000256" key="8">
    <source>
        <dbReference type="ARBA" id="ARBA00023136"/>
    </source>
</evidence>
<sequence>MALKYFLIFTVILLVKMCVVETQGFFETSSYTAKVNNEVEQMNHSREKRETSTSALEYIVVVEVNVSQLILIELLKSSLDSISLQLDNSTTVTLEISTVCHYSNTGYECRCEDQYVWPCEMCTEYGHCDDSNTTCACITGFPGDGQFCQPVTELTNTTACPTLPPLPEPSEYMIDVDVALPDYYMVPFLKELLMSFTLPVVLNSGANMTEISITTVCTLNETEYVCRCEDQYAWSYDTCRMYGMCDTSIGGTCGCIRGLPVDEMCQRDVDECVLGTSACGPNSICSNTIGGYNCSCRTGFIVTNSSLPVNISNPCSDVDECVLGTSACGPNSICSNTIGGYNCSCRTGFIVTNSSLPVNISNPCSDVDECATAPSICGPNSICSNTIGGYNCSCRTGFTATNPALNLSTANPCTDVDECKPAPSICGPNSICSNTIGGYNCSCRTGFTATNPALNLSTANPCTDVDECATAPSICGPNSICSNTIGGYNCSCRTGFTVTNPALNLSTTNLCTDVDECKPAPSICGPNSICSNTIGGYNCSCRTGFTATNPDLNLSTTNPCTDVDECATAPSICGPNSICSNTIGGYNCSCRTGFTATNPALNLSTTNPCTDVDECKPAPSICGPNSICSNTIGGYNCTCRTGFIVTNPALNLSTANPCTDVDECKPAPSICGPNSICSNTIGGYNCSCRTGFTATNPALNLSTTNPCTDVDKCLTTPSICGPNSTCLNTKGGYNCSCLKGFTALNSSLPVNISNPCIDVDECLFTQLYCGQNTNCTNTIGGYNCSCWLGFTTINSSLSVSTKNPCILIPEIPVNMSLTLNEKFDITLTNPNSGKYIQYKNSIENSINDAYLKVPGYIPGSVKVYRFRPGSVIADFTIATVDDVPNFGSANTELSSALIVNGFSVNANAFAESNECNLYQSSGKIYPLQELLLNCDPPAGSKGDIKWTVNGGDPLSSPDKYEVLNKNRTLHLKSVNSDYSGLYECTTTKNSLPNIQWQRILVQPYPNIQVGSDKEFKCEQQTVPLQCCAHISYTIEWIQNSIPGTLTPPGSGCITYYYTIQKQFCENADLNVIFTCRLSGVGLGNFQYSSKNITIRTTKKEPICSNSNFGIGAVNQNASGNCAGDMVGIQYATCNSNGDWIPTKNNCTLRVIQDLSDQAEHLDVSEVSQFTANLSNAVEQNSKNITNTSATIVKIVDLLNTIATVSQSFTVTKDMMQDFLITVDVIVSNDTYGQWQKLNKDNDSKNASSALLQSIEKIGESLSDEPLSLTTSNIQLNRTNFTNSFHGTFGQSSDTEIDILNSNTSSSITIIVFSALQNILPVRNATHNESILTDTKIGSNVVMIKLDQKTDPLLSLSFDTKNNSLSTPQCVFWNFSLLDGVGGWDSNGCEANQSEKNWLCCLSLQPHNCFFNSDVTFPLL</sequence>
<evidence type="ECO:0000256" key="7">
    <source>
        <dbReference type="ARBA" id="ARBA00022989"/>
    </source>
</evidence>
<dbReference type="InterPro" id="IPR057244">
    <property type="entry name" value="GAIN_B"/>
</dbReference>
<dbReference type="Ensembl" id="ENSAMXT00000010372.2">
    <property type="protein sequence ID" value="ENSAMXP00000010372.2"/>
    <property type="gene ID" value="ENSAMXG00000010096.2"/>
</dbReference>
<dbReference type="InParanoid" id="W5KS10"/>
<evidence type="ECO:0000259" key="15">
    <source>
        <dbReference type="PROSITE" id="PS50221"/>
    </source>
</evidence>
<evidence type="ECO:0000256" key="10">
    <source>
        <dbReference type="ARBA" id="ARBA00023180"/>
    </source>
</evidence>
<evidence type="ECO:0000256" key="11">
    <source>
        <dbReference type="PROSITE-ProRule" id="PRU00076"/>
    </source>
</evidence>
<dbReference type="InterPro" id="IPR007110">
    <property type="entry name" value="Ig-like_dom"/>
</dbReference>
<dbReference type="PROSITE" id="PS01186">
    <property type="entry name" value="EGF_2"/>
    <property type="match status" value="1"/>
</dbReference>
<feature type="domain" description="EGF-like" evidence="14">
    <location>
        <begin position="758"/>
        <end position="796"/>
    </location>
</feature>
<dbReference type="CDD" id="cd00054">
    <property type="entry name" value="EGF_CA"/>
    <property type="match status" value="11"/>
</dbReference>
<dbReference type="SUPFAM" id="SSF57196">
    <property type="entry name" value="EGF/Laminin"/>
    <property type="match status" value="8"/>
</dbReference>
<dbReference type="FunFam" id="2.10.25.10:FF:000038">
    <property type="entry name" value="Fibrillin 2"/>
    <property type="match status" value="9"/>
</dbReference>
<evidence type="ECO:0000259" key="16">
    <source>
        <dbReference type="PROSITE" id="PS50835"/>
    </source>
</evidence>
<dbReference type="InterPro" id="IPR000152">
    <property type="entry name" value="EGF-type_Asp/Asn_hydroxyl_site"/>
</dbReference>
<dbReference type="InterPro" id="IPR036179">
    <property type="entry name" value="Ig-like_dom_sf"/>
</dbReference>
<dbReference type="InterPro" id="IPR000082">
    <property type="entry name" value="SEA_dom"/>
</dbReference>
<organism evidence="17 18">
    <name type="scientific">Astyanax mexicanus</name>
    <name type="common">Blind cave fish</name>
    <name type="synonym">Astyanax fasciatus mexicanus</name>
    <dbReference type="NCBI Taxonomy" id="7994"/>
    <lineage>
        <taxon>Eukaryota</taxon>
        <taxon>Metazoa</taxon>
        <taxon>Chordata</taxon>
        <taxon>Craniata</taxon>
        <taxon>Vertebrata</taxon>
        <taxon>Euteleostomi</taxon>
        <taxon>Actinopterygii</taxon>
        <taxon>Neopterygii</taxon>
        <taxon>Teleostei</taxon>
        <taxon>Ostariophysi</taxon>
        <taxon>Characiformes</taxon>
        <taxon>Characoidei</taxon>
        <taxon>Acestrorhamphidae</taxon>
        <taxon>Acestrorhamphinae</taxon>
        <taxon>Astyanax</taxon>
    </lineage>
</organism>
<keyword evidence="6" id="KW-0677">Repeat</keyword>
<dbReference type="CDD" id="cd00096">
    <property type="entry name" value="Ig"/>
    <property type="match status" value="1"/>
</dbReference>
<dbReference type="eggNOG" id="ENOG502SV34">
    <property type="taxonomic scope" value="Eukaryota"/>
</dbReference>
<evidence type="ECO:0000256" key="9">
    <source>
        <dbReference type="ARBA" id="ARBA00023157"/>
    </source>
</evidence>
<evidence type="ECO:0000313" key="17">
    <source>
        <dbReference type="Ensembl" id="ENSAMXP00000010372.2"/>
    </source>
</evidence>
<dbReference type="PANTHER" id="PTHR24050:SF27">
    <property type="entry name" value="FIBRILLIN-1"/>
    <property type="match status" value="1"/>
</dbReference>
<feature type="chain" id="PRO_5017420475" evidence="12">
    <location>
        <begin position="23"/>
        <end position="1419"/>
    </location>
</feature>
<evidence type="ECO:0000256" key="5">
    <source>
        <dbReference type="ARBA" id="ARBA00022729"/>
    </source>
</evidence>
<reference evidence="18" key="2">
    <citation type="journal article" date="2014" name="Nat. Commun.">
        <title>The cavefish genome reveals candidate genes for eye loss.</title>
        <authorList>
            <person name="McGaugh S.E."/>
            <person name="Gross J.B."/>
            <person name="Aken B."/>
            <person name="Blin M."/>
            <person name="Borowsky R."/>
            <person name="Chalopin D."/>
            <person name="Hinaux H."/>
            <person name="Jeffery W.R."/>
            <person name="Keene A."/>
            <person name="Ma L."/>
            <person name="Minx P."/>
            <person name="Murphy D."/>
            <person name="O'Quin K.E."/>
            <person name="Retaux S."/>
            <person name="Rohner N."/>
            <person name="Searle S.M."/>
            <person name="Stahl B.A."/>
            <person name="Tabin C."/>
            <person name="Volff J.N."/>
            <person name="Yoshizawa M."/>
            <person name="Warren W.C."/>
        </authorList>
    </citation>
    <scope>NUCLEOTIDE SEQUENCE [LARGE SCALE GENOMIC DNA]</scope>
    <source>
        <strain evidence="18">female</strain>
    </source>
</reference>
<feature type="domain" description="EGF-like" evidence="14">
    <location>
        <begin position="611"/>
        <end position="649"/>
    </location>
</feature>
<evidence type="ECO:0000313" key="18">
    <source>
        <dbReference type="Proteomes" id="UP000018467"/>
    </source>
</evidence>
<keyword evidence="18" id="KW-1185">Reference proteome</keyword>
<feature type="domain" description="EGF-like" evidence="14">
    <location>
        <begin position="268"/>
        <end position="306"/>
    </location>
</feature>
<feature type="domain" description="EGF-like" evidence="14">
    <location>
        <begin position="317"/>
        <end position="355"/>
    </location>
</feature>
<keyword evidence="2" id="KW-1003">Cell membrane</keyword>
<dbReference type="SUPFAM" id="SSF48726">
    <property type="entry name" value="Immunoglobulin"/>
    <property type="match status" value="1"/>
</dbReference>
<dbReference type="GO" id="GO:0005509">
    <property type="term" value="F:calcium ion binding"/>
    <property type="evidence" value="ECO:0007669"/>
    <property type="project" value="InterPro"/>
</dbReference>
<dbReference type="InterPro" id="IPR052235">
    <property type="entry name" value="Nephronectin_domain"/>
</dbReference>
<keyword evidence="10" id="KW-0325">Glycoprotein</keyword>
<name>W5KS10_ASTMX</name>
<keyword evidence="5 12" id="KW-0732">Signal</keyword>
<feature type="domain" description="EGF-like" evidence="14">
    <location>
        <begin position="415"/>
        <end position="453"/>
    </location>
</feature>